<feature type="transmembrane region" description="Helical" evidence="1">
    <location>
        <begin position="76"/>
        <end position="97"/>
    </location>
</feature>
<keyword evidence="1" id="KW-0812">Transmembrane</keyword>
<dbReference type="Proteomes" id="UP000807504">
    <property type="component" value="Unassembled WGS sequence"/>
</dbReference>
<keyword evidence="3" id="KW-1185">Reference proteome</keyword>
<comment type="caution">
    <text evidence="2">The sequence shown here is derived from an EMBL/GenBank/DDBJ whole genome shotgun (WGS) entry which is preliminary data.</text>
</comment>
<reference evidence="2" key="2">
    <citation type="submission" date="2020-06" db="EMBL/GenBank/DDBJ databases">
        <authorList>
            <person name="Sheffer M."/>
        </authorList>
    </citation>
    <scope>NUCLEOTIDE SEQUENCE</scope>
</reference>
<dbReference type="EMBL" id="JABXBU010002072">
    <property type="protein sequence ID" value="KAF8778430.1"/>
    <property type="molecule type" value="Genomic_DNA"/>
</dbReference>
<feature type="transmembrane region" description="Helical" evidence="1">
    <location>
        <begin position="185"/>
        <end position="204"/>
    </location>
</feature>
<evidence type="ECO:0000313" key="3">
    <source>
        <dbReference type="Proteomes" id="UP000807504"/>
    </source>
</evidence>
<protein>
    <submittedName>
        <fullName evidence="2">Uncharacterized protein</fullName>
    </submittedName>
</protein>
<sequence>MIVTDEQVKLSFCGVQYFEGLYFVKSADKDVRNKRSGYVFGFIDSKLNTEYTSEELKNLLSIWKKASKNLKFTDDVLSFSAFVAVLINMTELFLVGYRTAFHVRVSQNYFLPPFCFGTYNLSLQLLIMVPALNVNESSKNVKNSLERLKLQFHKDKRENIFDFGEHFVEESNLTLWKIYIMDRPLIITSLGTLITYGIMLGTLGKQP</sequence>
<dbReference type="AlphaFoldDB" id="A0A8T0ERH1"/>
<keyword evidence="1" id="KW-1133">Transmembrane helix</keyword>
<organism evidence="2 3">
    <name type="scientific">Argiope bruennichi</name>
    <name type="common">Wasp spider</name>
    <name type="synonym">Aranea bruennichi</name>
    <dbReference type="NCBI Taxonomy" id="94029"/>
    <lineage>
        <taxon>Eukaryota</taxon>
        <taxon>Metazoa</taxon>
        <taxon>Ecdysozoa</taxon>
        <taxon>Arthropoda</taxon>
        <taxon>Chelicerata</taxon>
        <taxon>Arachnida</taxon>
        <taxon>Araneae</taxon>
        <taxon>Araneomorphae</taxon>
        <taxon>Entelegynae</taxon>
        <taxon>Araneoidea</taxon>
        <taxon>Araneidae</taxon>
        <taxon>Argiope</taxon>
    </lineage>
</organism>
<gene>
    <name evidence="2" type="ORF">HNY73_015154</name>
</gene>
<evidence type="ECO:0000313" key="2">
    <source>
        <dbReference type="EMBL" id="KAF8778430.1"/>
    </source>
</evidence>
<evidence type="ECO:0000256" key="1">
    <source>
        <dbReference type="SAM" id="Phobius"/>
    </source>
</evidence>
<name>A0A8T0ERH1_ARGBR</name>
<keyword evidence="1" id="KW-0472">Membrane</keyword>
<reference evidence="2" key="1">
    <citation type="journal article" date="2020" name="bioRxiv">
        <title>Chromosome-level reference genome of the European wasp spider Argiope bruennichi: a resource for studies on range expansion and evolutionary adaptation.</title>
        <authorList>
            <person name="Sheffer M.M."/>
            <person name="Hoppe A."/>
            <person name="Krehenwinkel H."/>
            <person name="Uhl G."/>
            <person name="Kuss A.W."/>
            <person name="Jensen L."/>
            <person name="Jensen C."/>
            <person name="Gillespie R.G."/>
            <person name="Hoff K.J."/>
            <person name="Prost S."/>
        </authorList>
    </citation>
    <scope>NUCLEOTIDE SEQUENCE</scope>
</reference>
<accession>A0A8T0ERH1</accession>
<feature type="transmembrane region" description="Helical" evidence="1">
    <location>
        <begin position="109"/>
        <end position="132"/>
    </location>
</feature>
<proteinExistence type="predicted"/>